<sequence length="74" mass="8764">MGINMTEFYTVEELAALLRVQPHTVRQWTYQKRVPYIKLQGTKGHVLYMKSAIEKWLQDNTMPTMQELRHGTQV</sequence>
<dbReference type="SUPFAM" id="SSF46955">
    <property type="entry name" value="Putative DNA-binding domain"/>
    <property type="match status" value="1"/>
</dbReference>
<evidence type="ECO:0000313" key="2">
    <source>
        <dbReference type="EMBL" id="MPM35550.1"/>
    </source>
</evidence>
<reference evidence="2" key="1">
    <citation type="submission" date="2019-08" db="EMBL/GenBank/DDBJ databases">
        <authorList>
            <person name="Kucharzyk K."/>
            <person name="Murdoch R.W."/>
            <person name="Higgins S."/>
            <person name="Loffler F."/>
        </authorList>
    </citation>
    <scope>NUCLEOTIDE SEQUENCE</scope>
</reference>
<dbReference type="InterPro" id="IPR009061">
    <property type="entry name" value="DNA-bd_dom_put_sf"/>
</dbReference>
<dbReference type="InterPro" id="IPR036388">
    <property type="entry name" value="WH-like_DNA-bd_sf"/>
</dbReference>
<gene>
    <name evidence="2" type="ORF">SDC9_82143</name>
</gene>
<dbReference type="InterPro" id="IPR041657">
    <property type="entry name" value="HTH_17"/>
</dbReference>
<protein>
    <recommendedName>
        <fullName evidence="1">Helix-turn-helix domain-containing protein</fullName>
    </recommendedName>
</protein>
<dbReference type="Pfam" id="PF12728">
    <property type="entry name" value="HTH_17"/>
    <property type="match status" value="1"/>
</dbReference>
<name>A0A644Z3T6_9ZZZZ</name>
<comment type="caution">
    <text evidence="2">The sequence shown here is derived from an EMBL/GenBank/DDBJ whole genome shotgun (WGS) entry which is preliminary data.</text>
</comment>
<dbReference type="NCBIfam" id="TIGR01764">
    <property type="entry name" value="excise"/>
    <property type="match status" value="1"/>
</dbReference>
<accession>A0A644Z3T6</accession>
<evidence type="ECO:0000259" key="1">
    <source>
        <dbReference type="Pfam" id="PF12728"/>
    </source>
</evidence>
<organism evidence="2">
    <name type="scientific">bioreactor metagenome</name>
    <dbReference type="NCBI Taxonomy" id="1076179"/>
    <lineage>
        <taxon>unclassified sequences</taxon>
        <taxon>metagenomes</taxon>
        <taxon>ecological metagenomes</taxon>
    </lineage>
</organism>
<dbReference type="InterPro" id="IPR010093">
    <property type="entry name" value="SinI_DNA-bd"/>
</dbReference>
<feature type="domain" description="Helix-turn-helix" evidence="1">
    <location>
        <begin position="8"/>
        <end position="60"/>
    </location>
</feature>
<dbReference type="AlphaFoldDB" id="A0A644Z3T6"/>
<proteinExistence type="predicted"/>
<dbReference type="Gene3D" id="1.10.10.10">
    <property type="entry name" value="Winged helix-like DNA-binding domain superfamily/Winged helix DNA-binding domain"/>
    <property type="match status" value="1"/>
</dbReference>
<dbReference type="EMBL" id="VSSQ01007322">
    <property type="protein sequence ID" value="MPM35550.1"/>
    <property type="molecule type" value="Genomic_DNA"/>
</dbReference>
<dbReference type="GO" id="GO:0003677">
    <property type="term" value="F:DNA binding"/>
    <property type="evidence" value="ECO:0007669"/>
    <property type="project" value="InterPro"/>
</dbReference>